<dbReference type="Proteomes" id="UP001159405">
    <property type="component" value="Unassembled WGS sequence"/>
</dbReference>
<accession>A0ABN8R469</accession>
<evidence type="ECO:0000313" key="1">
    <source>
        <dbReference type="EMBL" id="CAH3172875.1"/>
    </source>
</evidence>
<protein>
    <submittedName>
        <fullName evidence="1">Uncharacterized protein</fullName>
    </submittedName>
</protein>
<organism evidence="1 2">
    <name type="scientific">Porites lobata</name>
    <dbReference type="NCBI Taxonomy" id="104759"/>
    <lineage>
        <taxon>Eukaryota</taxon>
        <taxon>Metazoa</taxon>
        <taxon>Cnidaria</taxon>
        <taxon>Anthozoa</taxon>
        <taxon>Hexacorallia</taxon>
        <taxon>Scleractinia</taxon>
        <taxon>Fungiina</taxon>
        <taxon>Poritidae</taxon>
        <taxon>Porites</taxon>
    </lineage>
</organism>
<comment type="caution">
    <text evidence="1">The sequence shown here is derived from an EMBL/GenBank/DDBJ whole genome shotgun (WGS) entry which is preliminary data.</text>
</comment>
<dbReference type="EMBL" id="CALNXK010000176">
    <property type="protein sequence ID" value="CAH3172875.1"/>
    <property type="molecule type" value="Genomic_DNA"/>
</dbReference>
<keyword evidence="2" id="KW-1185">Reference proteome</keyword>
<feature type="non-terminal residue" evidence="1">
    <location>
        <position position="527"/>
    </location>
</feature>
<name>A0ABN8R469_9CNID</name>
<reference evidence="1 2" key="1">
    <citation type="submission" date="2022-05" db="EMBL/GenBank/DDBJ databases">
        <authorList>
            <consortium name="Genoscope - CEA"/>
            <person name="William W."/>
        </authorList>
    </citation>
    <scope>NUCLEOTIDE SEQUENCE [LARGE SCALE GENOMIC DNA]</scope>
</reference>
<evidence type="ECO:0000313" key="2">
    <source>
        <dbReference type="Proteomes" id="UP001159405"/>
    </source>
</evidence>
<gene>
    <name evidence="1" type="ORF">PLOB_00013309</name>
</gene>
<proteinExistence type="predicted"/>
<sequence>MKTKFSNQVERHSPYLELCMDHAFGSCMKSHDSSSDGVGIYEVTSSVKDLLSNLNTGEQRKLTEELDSLLSVHKQYVSHLLRTKHQTEVIDLWSEDTKQDAWFSQSAMDVGFRWLEQELPGYHVYLFSDNGPHYHNTGFILYLAEVNEFFNLTLVEYNNFEAGEEKSQLDTHFALISHKIVRWVRVGNNLETGNQLGELIGSLKNVTCRKLTIDRSKTQEKLGTLKDISFYGSFQFQPCGGHTRPVAGSTGETTNEDIPLSSCSTANRNDCPNYSVNFIQHANSAQQPATHCFKPVTPQIQRFIPCGYALKTGGAKHTVFTQQQKEIMIEYYNRQAKYGIRADTGKCAATMRERGLEALKDSQIKSWWSFYHQKCKREMERMAQHLQTACEGTTASSNQPASTTQPTRSVLELSASLPTQTTATCLGTSTWVPSQIPSPVITQSVVTTPSHHTSSVCSASARTCTQPTPSNSVILTAGPWNTTAPASVASVSFTYTRIQNHPTYSVSTTTAVSFACQPTVCVPAESP</sequence>